<proteinExistence type="predicted"/>
<protein>
    <recommendedName>
        <fullName evidence="2">MATH domain-containing protein</fullName>
    </recommendedName>
</protein>
<dbReference type="PROSITE" id="PS50144">
    <property type="entry name" value="MATH"/>
    <property type="match status" value="2"/>
</dbReference>
<dbReference type="AlphaFoldDB" id="A0A835VJH1"/>
<comment type="caution">
    <text evidence="3">The sequence shown here is derived from an EMBL/GenBank/DDBJ whole genome shotgun (WGS) entry which is preliminary data.</text>
</comment>
<feature type="region of interest" description="Disordered" evidence="1">
    <location>
        <begin position="1"/>
        <end position="41"/>
    </location>
</feature>
<dbReference type="PANTHER" id="PTHR46162:SF2">
    <property type="entry name" value="ANKYRIN REPEAT-CONTAINING PROTEIN-RELATED"/>
    <property type="match status" value="1"/>
</dbReference>
<feature type="domain" description="MATH" evidence="2">
    <location>
        <begin position="202"/>
        <end position="332"/>
    </location>
</feature>
<reference evidence="3 4" key="1">
    <citation type="journal article" date="2020" name="Nat. Food">
        <title>A phased Vanilla planifolia genome enables genetic improvement of flavour and production.</title>
        <authorList>
            <person name="Hasing T."/>
            <person name="Tang H."/>
            <person name="Brym M."/>
            <person name="Khazi F."/>
            <person name="Huang T."/>
            <person name="Chambers A.H."/>
        </authorList>
    </citation>
    <scope>NUCLEOTIDE SEQUENCE [LARGE SCALE GENOMIC DNA]</scope>
    <source>
        <tissue evidence="3">Leaf</tissue>
    </source>
</reference>
<gene>
    <name evidence="3" type="ORF">HPP92_001229</name>
</gene>
<dbReference type="PANTHER" id="PTHR46162">
    <property type="entry name" value="TRAF-LIKE FAMILY PROTEIN"/>
    <property type="match status" value="1"/>
</dbReference>
<dbReference type="SUPFAM" id="SSF49599">
    <property type="entry name" value="TRAF domain-like"/>
    <property type="match status" value="2"/>
</dbReference>
<accession>A0A835VJH1</accession>
<evidence type="ECO:0000259" key="2">
    <source>
        <dbReference type="PROSITE" id="PS50144"/>
    </source>
</evidence>
<dbReference type="Pfam" id="PF22486">
    <property type="entry name" value="MATH_2"/>
    <property type="match status" value="2"/>
</dbReference>
<organism evidence="3 4">
    <name type="scientific">Vanilla planifolia</name>
    <name type="common">Vanilla</name>
    <dbReference type="NCBI Taxonomy" id="51239"/>
    <lineage>
        <taxon>Eukaryota</taxon>
        <taxon>Viridiplantae</taxon>
        <taxon>Streptophyta</taxon>
        <taxon>Embryophyta</taxon>
        <taxon>Tracheophyta</taxon>
        <taxon>Spermatophyta</taxon>
        <taxon>Magnoliopsida</taxon>
        <taxon>Liliopsida</taxon>
        <taxon>Asparagales</taxon>
        <taxon>Orchidaceae</taxon>
        <taxon>Vanilloideae</taxon>
        <taxon>Vanilleae</taxon>
        <taxon>Vanilla</taxon>
    </lineage>
</organism>
<dbReference type="OrthoDB" id="1883087at2759"/>
<dbReference type="Gene3D" id="2.60.210.10">
    <property type="entry name" value="Apoptosis, Tumor Necrosis Factor Receptor Associated Protein 2, Chain A"/>
    <property type="match status" value="2"/>
</dbReference>
<dbReference type="Proteomes" id="UP000639772">
    <property type="component" value="Chromosome 1"/>
</dbReference>
<sequence length="339" mass="38104">MWVSRLFSGRGGKEQHFDPKSFMPSSSPVPYKGAGKSKKGESSGIIEDLSVKDASTYDFLWTIKSLSKLATSNEKYVSGRFEAKGITWKLVFYPNGNIVNGQVSLYLMLSKAASYPAKTEFKVSYELFLFDQNTGSTLSHKGDNVLQAQDKIGLRGFVDNKTFKDSSKGYVVKDSCMFGVKIFHVVPIQTATECLHPVEKIKHEYTWKIENFSKLDKKTSHEKKFTGGDYIWSIFVYPEGDLKSDEENKGEYLSLFLQYHGTVLDTPASKVSAEFNLSIIDQIGGNHKKINSTEVFKCCNPGWGWSFMSLDEFYDPKHGFIVNDTCIIEVKVAVLAVVK</sequence>
<evidence type="ECO:0000256" key="1">
    <source>
        <dbReference type="SAM" id="MobiDB-lite"/>
    </source>
</evidence>
<dbReference type="EMBL" id="JADCNM010000001">
    <property type="protein sequence ID" value="KAG0501157.1"/>
    <property type="molecule type" value="Genomic_DNA"/>
</dbReference>
<dbReference type="CDD" id="cd00121">
    <property type="entry name" value="MATH"/>
    <property type="match status" value="2"/>
</dbReference>
<dbReference type="InterPro" id="IPR002083">
    <property type="entry name" value="MATH/TRAF_dom"/>
</dbReference>
<name>A0A835VJH1_VANPL</name>
<evidence type="ECO:0000313" key="4">
    <source>
        <dbReference type="Proteomes" id="UP000639772"/>
    </source>
</evidence>
<dbReference type="SMART" id="SM00061">
    <property type="entry name" value="MATH"/>
    <property type="match status" value="2"/>
</dbReference>
<evidence type="ECO:0000313" key="3">
    <source>
        <dbReference type="EMBL" id="KAG0501157.1"/>
    </source>
</evidence>
<feature type="domain" description="MATH" evidence="2">
    <location>
        <begin position="56"/>
        <end position="182"/>
    </location>
</feature>
<dbReference type="InterPro" id="IPR008974">
    <property type="entry name" value="TRAF-like"/>
</dbReference>